<dbReference type="GO" id="GO:0003720">
    <property type="term" value="F:telomerase activity"/>
    <property type="evidence" value="ECO:0007669"/>
    <property type="project" value="TreeGrafter"/>
</dbReference>
<feature type="repeat" description="WD" evidence="3">
    <location>
        <begin position="2125"/>
        <end position="2164"/>
    </location>
</feature>
<gene>
    <name evidence="7" type="ORF">CRENBAI_008047</name>
</gene>
<feature type="repeat" description="WD" evidence="3">
    <location>
        <begin position="1796"/>
        <end position="1828"/>
    </location>
</feature>
<evidence type="ECO:0000259" key="6">
    <source>
        <dbReference type="PROSITE" id="PS50988"/>
    </source>
</evidence>
<keyword evidence="2" id="KW-0677">Repeat</keyword>
<feature type="repeat" description="WD" evidence="3">
    <location>
        <begin position="1880"/>
        <end position="1912"/>
    </location>
</feature>
<dbReference type="SUPFAM" id="SSF52540">
    <property type="entry name" value="P-loop containing nucleoside triphosphate hydrolases"/>
    <property type="match status" value="1"/>
</dbReference>
<dbReference type="InterPro" id="IPR001680">
    <property type="entry name" value="WD40_rpt"/>
</dbReference>
<evidence type="ECO:0000256" key="4">
    <source>
        <dbReference type="SAM" id="MobiDB-lite"/>
    </source>
</evidence>
<feature type="domain" description="NACHT" evidence="5">
    <location>
        <begin position="1162"/>
        <end position="1366"/>
    </location>
</feature>
<feature type="region of interest" description="Disordered" evidence="4">
    <location>
        <begin position="674"/>
        <end position="706"/>
    </location>
</feature>
<dbReference type="InterPro" id="IPR056829">
    <property type="entry name" value="Beta-prop_TEP1_2nd"/>
</dbReference>
<dbReference type="Pfam" id="PF05731">
    <property type="entry name" value="TROVE"/>
    <property type="match status" value="1"/>
</dbReference>
<dbReference type="InterPro" id="IPR052652">
    <property type="entry name" value="Telomerase_Complex_Comp"/>
</dbReference>
<feature type="region of interest" description="Disordered" evidence="4">
    <location>
        <begin position="2526"/>
        <end position="2546"/>
    </location>
</feature>
<evidence type="ECO:0000256" key="2">
    <source>
        <dbReference type="ARBA" id="ARBA00022737"/>
    </source>
</evidence>
<evidence type="ECO:0000259" key="5">
    <source>
        <dbReference type="PROSITE" id="PS50837"/>
    </source>
</evidence>
<name>A0AAV9SNR0_9TELE</name>
<dbReference type="InterPro" id="IPR027417">
    <property type="entry name" value="P-loop_NTPase"/>
</dbReference>
<feature type="region of interest" description="Disordered" evidence="4">
    <location>
        <begin position="128"/>
        <end position="198"/>
    </location>
</feature>
<dbReference type="Gene3D" id="1.25.40.370">
    <property type="match status" value="1"/>
</dbReference>
<feature type="compositionally biased region" description="Acidic residues" evidence="4">
    <location>
        <begin position="681"/>
        <end position="693"/>
    </location>
</feature>
<dbReference type="GO" id="GO:0070034">
    <property type="term" value="F:telomerase RNA binding"/>
    <property type="evidence" value="ECO:0007669"/>
    <property type="project" value="TreeGrafter"/>
</dbReference>
<feature type="repeat" description="WD" evidence="3">
    <location>
        <begin position="1755"/>
        <end position="1796"/>
    </location>
</feature>
<reference evidence="7 8" key="1">
    <citation type="submission" date="2021-06" db="EMBL/GenBank/DDBJ databases">
        <authorList>
            <person name="Palmer J.M."/>
        </authorList>
    </citation>
    <scope>NUCLEOTIDE SEQUENCE [LARGE SCALE GENOMIC DNA]</scope>
    <source>
        <strain evidence="7 8">MEX-2019</strain>
        <tissue evidence="7">Muscle</tissue>
    </source>
</reference>
<feature type="repeat" description="WD" evidence="3">
    <location>
        <begin position="1838"/>
        <end position="1879"/>
    </location>
</feature>
<evidence type="ECO:0000313" key="8">
    <source>
        <dbReference type="Proteomes" id="UP001311232"/>
    </source>
</evidence>
<dbReference type="PROSITE" id="PS00678">
    <property type="entry name" value="WD_REPEATS_1"/>
    <property type="match status" value="1"/>
</dbReference>
<dbReference type="InterPro" id="IPR037214">
    <property type="entry name" value="TROVE_dom_sf"/>
</dbReference>
<keyword evidence="1 3" id="KW-0853">WD repeat</keyword>
<dbReference type="PANTHER" id="PTHR44791">
    <property type="entry name" value="TELOMERASE PROTEIN COMPONENT 1 TEP1"/>
    <property type="match status" value="1"/>
</dbReference>
<dbReference type="EMBL" id="JAHHUM010000168">
    <property type="protein sequence ID" value="KAK5622202.1"/>
    <property type="molecule type" value="Genomic_DNA"/>
</dbReference>
<dbReference type="PROSITE" id="PS50082">
    <property type="entry name" value="WD_REPEATS_2"/>
    <property type="match status" value="7"/>
</dbReference>
<evidence type="ECO:0008006" key="9">
    <source>
        <dbReference type="Google" id="ProtNLM"/>
    </source>
</evidence>
<feature type="compositionally biased region" description="Basic and acidic residues" evidence="4">
    <location>
        <begin position="694"/>
        <end position="706"/>
    </location>
</feature>
<dbReference type="InterPro" id="IPR019775">
    <property type="entry name" value="WD40_repeat_CS"/>
</dbReference>
<dbReference type="SMART" id="SM00320">
    <property type="entry name" value="WD40"/>
    <property type="match status" value="15"/>
</dbReference>
<dbReference type="InterPro" id="IPR045804">
    <property type="entry name" value="DUF5920"/>
</dbReference>
<dbReference type="PROSITE" id="PS50294">
    <property type="entry name" value="WD_REPEATS_REGION"/>
    <property type="match status" value="4"/>
</dbReference>
<dbReference type="SUPFAM" id="SSF140864">
    <property type="entry name" value="TROVE domain-like"/>
    <property type="match status" value="1"/>
</dbReference>
<comment type="caution">
    <text evidence="7">The sequence shown here is derived from an EMBL/GenBank/DDBJ whole genome shotgun (WGS) entry which is preliminary data.</text>
</comment>
<keyword evidence="8" id="KW-1185">Reference proteome</keyword>
<dbReference type="Gene3D" id="3.40.50.300">
    <property type="entry name" value="P-loop containing nucleotide triphosphate hydrolases"/>
    <property type="match status" value="1"/>
</dbReference>
<feature type="compositionally biased region" description="Acidic residues" evidence="4">
    <location>
        <begin position="158"/>
        <end position="178"/>
    </location>
</feature>
<dbReference type="Pfam" id="PF05729">
    <property type="entry name" value="NACHT"/>
    <property type="match status" value="1"/>
</dbReference>
<dbReference type="PROSITE" id="PS50837">
    <property type="entry name" value="NACHT"/>
    <property type="match status" value="1"/>
</dbReference>
<feature type="domain" description="TROVE" evidence="6">
    <location>
        <begin position="207"/>
        <end position="654"/>
    </location>
</feature>
<dbReference type="GO" id="GO:0005697">
    <property type="term" value="C:telomerase holoenzyme complex"/>
    <property type="evidence" value="ECO:0007669"/>
    <property type="project" value="TreeGrafter"/>
</dbReference>
<feature type="region of interest" description="Disordered" evidence="4">
    <location>
        <begin position="39"/>
        <end position="61"/>
    </location>
</feature>
<dbReference type="Pfam" id="PF25047">
    <property type="entry name" value="Beta-prop_TEP1_2nd"/>
    <property type="match status" value="1"/>
</dbReference>
<dbReference type="Pfam" id="PF00400">
    <property type="entry name" value="WD40"/>
    <property type="match status" value="4"/>
</dbReference>
<sequence length="2568" mass="285356">MRALPLGQQQQQQQLATCGQGLTSNYCPPSLENKILSQTSTMTPQSSSLFPAQPSSLPSLQATSLSSTSSFLLSTDSALLSTQNKLLTTGSPGLGSSLTSTVPSHSLVPLSLAGDPLLNRFADPPSFLKHGLSGEKKRGKGEEDEEISEEMASSYEETSVEQPDDDHLSEEDINEENSETTMESPVLEMENNQERDDSVDIIQEEFAELERGTEIAEEEMKDKKYLLLNAVCCSLVNKSKAPGQKDWNSQDSVWTTITKLAEDISDVDPEFLLKVAVYTRQELNIRITTNFLLALAASLASTKPHVRRYFCAAVQLPSDWLEIVRIYTTCFNSGLPTCLKKAMVDKFKQFNEYQLAKYNTRKHRCKHSRKTAKGKKPTDAELQKWATFLNSESGILKKVFHIEGGRVVVDKKQSEFSMKKLIKKLHIKEPAELVMSILGRKYPSDAKAFTHSGIKGVWNPDRAGQRMKLKEPETWERLLSLEGNKAATWEKLIDSRSLPFMAMLRNLRNMITEGISEAHHKKILNRLTNQKAVIQSRQFPFRFLAAYKVIMELRAVVSASQKAIPPGREILVSILKKIPKGKRSRSHDWQTCTKKRIKLTLGVPYIYRMYKNKKAQLLKASQKLYTIELLDRYRKALETAVQISCCYNVPPLPGKTLIFVSASMWNDESWSRNQDFCLPQDPEEKDDEEDKEEEGTTKCRRTKDEHDPLTPTMIEVTALLAVMIKSSSEDCRLCMTHYSHCEEVELSSDHILENVKSLVKQMKELTDYSGEQDKSLYHTLLSKKSKVNNIITISYSWRDTDMDWAINNYRKGNNKKALWVNIFLPDSLTGYSEETPDRNRVMLRGFSEQILRFVVERGSSRLLDHVEHLDKLYNIPPPDRAKESQTSNKVVSVPAGPKSRWRGVRVFISSTFRDMHAERDVLVRSVFPELRRRAAAHCLHLQEVELRWGVTEEESERAVELCLSEVCRSEILVGILGERYGQVPPKPVLPDLPQYSWLASAPAGLSITEMEIRQFQALYPGTANQRMFCYIRDPSVIKSVPVAWRSDFTAESTEAEEKLTSLKRRLLDNGVKVTENYSCMWGGVVEGKPYLKKLEDFGKAVLEDLWVVVSKLFVDEDEEAATALEVSEQKIYQGALQRQFFGREKLLSSAVEKVEQVQNKGGMVLIEGGPGEGKTVFMAALAEAILSGLKSKTNLHCDVISYSTAASQSARSVENLLRCLVQWLRKKRTKKESPLPHLYKDLLSEFHSTLSEMKKMPLVVLVDGVDLVLDGKGQFSSDWIPTLLPKGVCLVLSITSKAPLLQTLAKKRGTVLFPLGQLSMPDKKEIVQKELDVFGKKLSDSAFNSQLQTLITKKGAVSPLYLHLACEDLRNFASFEKMKETLKDLPQSLSLLVQYSLERLCIQYRDIPGLRLTLAVLTVSNAGLKERDLYSVLSTCNDLSSRDGHTSTWEEVLQLSRKPEGRIPMAVFTRIVQNLQSLTGLSPYQLTDDMLALNNPEVKRGFEDFFLPTDNDATRAHLVLAGHLWAIADPEGKDSFLHTEANSIMHLPSSLIHSGQLGALHSLLSNYHFLRANVSHGLLHHLLEIYDLYDGEFATTTPFDPEGRLEDCRSFLKRHASTLSPWPALFIQQALNEPSETSAHIWAEGLVRKGRVRVIECLNSSKGDAQEMSELVSTFSSEPTCVVLSPDQRLIVVATGEGTLHIVHAQTGQEVKSLVSSCDGLSSCVFLNDAQLASTSFDGRIEVWDIQNGCRTALIGGHSNAITASDITPDRKHLATVSLDLTLKVWSSAKANEVASLSSTSPLNCVTFDPEGHLLAAGCWNGNVVVWNWLQNKIQASLCGHKRSVRSLSFSPSSSMLCSGSMSGEVRVWSLSTSTCVGCFQAHRGATETLTFLEEGSMLLSAGSDHTLKLWSGGLGRSVAALKSDECVMGPPQKKAKCVASEPAALCVAVNGDYAAVGYHGDGIRLFRIDSGEMIWVSTDLSVSVHCLLWIHADPDQSNPELLVSGGSDKRLRLWRKNEGKEEMLEGLIHLKTFGVQTDGILAMVQSSTVLATASDDFTIALWRLKDLTHNSSKKTKAVLRGHQGGVTCMAFSPDGEQLLSGGKDQALMVWNAHPFQATLLKSFHNAHRDWITGCAWTPDCTISSSNDGRLCFWDLEAGSCLREISWRNPLTSICCVGQHVIAGCSEGALHVWEWEKNTEICHISAHKQRVNHCSILPNTDKEKETQPGELTVFTASDDGTVQLWKPLQVEHFSTFQGHTGAVHGVAQKGVVPEFLTVSEDGSLRCWTWKTDTSANRKGPISALCFSQTDDLLLVGYESGLLELWQHNSVVDHKQVSDGPITAACSMPDSQFAVTNMNTMVVDVWKLVWNQQCSKARHLLQFLREEPKAFPGQPRDIVLPACPGPEEGVQEAFGIDARATSTGSSRCGGAAALLRTPPGWPSSSPHLQGSASHPTEEAHFSRFSGSFPPSDVTFHVPTASLSTGDRAAEVSTFVRRPILFAPVPHGSPGRWWAHWGMASRLSFGLGPAGSREEQPGHQALSGESRPQAWLQGCTPALPYRATSRALIY</sequence>
<dbReference type="Proteomes" id="UP001311232">
    <property type="component" value="Unassembled WGS sequence"/>
</dbReference>
<dbReference type="InterPro" id="IPR008858">
    <property type="entry name" value="TROVE_dom"/>
</dbReference>
<dbReference type="Pfam" id="PF19334">
    <property type="entry name" value="DUF5920"/>
    <property type="match status" value="1"/>
</dbReference>
<feature type="repeat" description="WD" evidence="3">
    <location>
        <begin position="2080"/>
        <end position="2112"/>
    </location>
</feature>
<dbReference type="InterPro" id="IPR007111">
    <property type="entry name" value="NACHT_NTPase"/>
</dbReference>
<evidence type="ECO:0000256" key="1">
    <source>
        <dbReference type="ARBA" id="ARBA00022574"/>
    </source>
</evidence>
<dbReference type="PROSITE" id="PS50988">
    <property type="entry name" value="TROVE"/>
    <property type="match status" value="1"/>
</dbReference>
<dbReference type="InterPro" id="IPR015943">
    <property type="entry name" value="WD40/YVTN_repeat-like_dom_sf"/>
</dbReference>
<feature type="repeat" description="WD" evidence="3">
    <location>
        <begin position="2256"/>
        <end position="2297"/>
    </location>
</feature>
<dbReference type="Gene3D" id="2.130.10.10">
    <property type="entry name" value="YVTN repeat-like/Quinoprotein amine dehydrogenase"/>
    <property type="match status" value="5"/>
</dbReference>
<evidence type="ECO:0000256" key="3">
    <source>
        <dbReference type="PROSITE-ProRule" id="PRU00221"/>
    </source>
</evidence>
<dbReference type="GO" id="GO:0000722">
    <property type="term" value="P:telomere maintenance via recombination"/>
    <property type="evidence" value="ECO:0007669"/>
    <property type="project" value="TreeGrafter"/>
</dbReference>
<evidence type="ECO:0000313" key="7">
    <source>
        <dbReference type="EMBL" id="KAK5622202.1"/>
    </source>
</evidence>
<dbReference type="SUPFAM" id="SSF50978">
    <property type="entry name" value="WD40 repeat-like"/>
    <property type="match status" value="3"/>
</dbReference>
<accession>A0AAV9SNR0</accession>
<proteinExistence type="predicted"/>
<feature type="compositionally biased region" description="Low complexity" evidence="4">
    <location>
        <begin position="39"/>
        <end position="48"/>
    </location>
</feature>
<dbReference type="Pfam" id="PF13271">
    <property type="entry name" value="DUF4062"/>
    <property type="match status" value="1"/>
</dbReference>
<dbReference type="InterPro" id="IPR025139">
    <property type="entry name" value="DUF4062"/>
</dbReference>
<protein>
    <recommendedName>
        <fullName evidence="9">Telomerase protein component 1</fullName>
    </recommendedName>
</protein>
<organism evidence="7 8">
    <name type="scientific">Crenichthys baileyi</name>
    <name type="common">White River springfish</name>
    <dbReference type="NCBI Taxonomy" id="28760"/>
    <lineage>
        <taxon>Eukaryota</taxon>
        <taxon>Metazoa</taxon>
        <taxon>Chordata</taxon>
        <taxon>Craniata</taxon>
        <taxon>Vertebrata</taxon>
        <taxon>Euteleostomi</taxon>
        <taxon>Actinopterygii</taxon>
        <taxon>Neopterygii</taxon>
        <taxon>Teleostei</taxon>
        <taxon>Neoteleostei</taxon>
        <taxon>Acanthomorphata</taxon>
        <taxon>Ovalentaria</taxon>
        <taxon>Atherinomorphae</taxon>
        <taxon>Cyprinodontiformes</taxon>
        <taxon>Goodeidae</taxon>
        <taxon>Crenichthys</taxon>
    </lineage>
</organism>
<dbReference type="InterPro" id="IPR036322">
    <property type="entry name" value="WD40_repeat_dom_sf"/>
</dbReference>
<dbReference type="CDD" id="cd00200">
    <property type="entry name" value="WD40"/>
    <property type="match status" value="3"/>
</dbReference>
<dbReference type="PANTHER" id="PTHR44791:SF1">
    <property type="entry name" value="TELOMERASE PROTEIN COMPONENT 1"/>
    <property type="match status" value="1"/>
</dbReference>